<feature type="transmembrane region" description="Helical" evidence="1">
    <location>
        <begin position="160"/>
        <end position="182"/>
    </location>
</feature>
<sequence>MQSQHPSAMSQQRIKEALIRGAIWAFIGLLYAMLFVFSAAFADYWQLPIDPYLFAGVLAGTLGALIYSSMRLAVLMTTIISPISIFYFILTDHPVDLLMLVILVSVVGAIVGALYGVFSMGSRVNRADAKTLAGFSAGWLASLTYLLVVNLTAPLSISTLVALLCPLTGILYVALVPGFIKLYDNLLPPVGDGLMVGVGVSGFIALCFFVMIGSIDDSVAGPLSTALEVIHGNLPGAVVGGLIGAGLAGIGSGLLLTDWQDL</sequence>
<feature type="transmembrane region" description="Helical" evidence="1">
    <location>
        <begin position="194"/>
        <end position="215"/>
    </location>
</feature>
<proteinExistence type="predicted"/>
<gene>
    <name evidence="2" type="ORF">CODIS_07960</name>
</gene>
<feature type="transmembrane region" description="Helical" evidence="1">
    <location>
        <begin position="51"/>
        <end position="67"/>
    </location>
</feature>
<organism evidence="2 3">
    <name type="scientific">Candidatus Thiodiazotropha endolucinida</name>
    <dbReference type="NCBI Taxonomy" id="1655433"/>
    <lineage>
        <taxon>Bacteria</taxon>
        <taxon>Pseudomonadati</taxon>
        <taxon>Pseudomonadota</taxon>
        <taxon>Gammaproteobacteria</taxon>
        <taxon>Chromatiales</taxon>
        <taxon>Sedimenticolaceae</taxon>
        <taxon>Candidatus Thiodiazotropha</taxon>
    </lineage>
</organism>
<dbReference type="EMBL" id="MARB01000004">
    <property type="protein sequence ID" value="ODJ88704.1"/>
    <property type="molecule type" value="Genomic_DNA"/>
</dbReference>
<feature type="transmembrane region" description="Helical" evidence="1">
    <location>
        <begin position="235"/>
        <end position="256"/>
    </location>
</feature>
<dbReference type="Proteomes" id="UP000094769">
    <property type="component" value="Unassembled WGS sequence"/>
</dbReference>
<keyword evidence="1" id="KW-1133">Transmembrane helix</keyword>
<protein>
    <submittedName>
        <fullName evidence="2">Uncharacterized protein</fullName>
    </submittedName>
</protein>
<name>A0A7Z1AH36_9GAMM</name>
<comment type="caution">
    <text evidence="2">The sequence shown here is derived from an EMBL/GenBank/DDBJ whole genome shotgun (WGS) entry which is preliminary data.</text>
</comment>
<feature type="transmembrane region" description="Helical" evidence="1">
    <location>
        <begin position="97"/>
        <end position="118"/>
    </location>
</feature>
<evidence type="ECO:0000313" key="2">
    <source>
        <dbReference type="EMBL" id="ODJ88704.1"/>
    </source>
</evidence>
<keyword evidence="1" id="KW-0812">Transmembrane</keyword>
<evidence type="ECO:0000256" key="1">
    <source>
        <dbReference type="SAM" id="Phobius"/>
    </source>
</evidence>
<evidence type="ECO:0000313" key="3">
    <source>
        <dbReference type="Proteomes" id="UP000094769"/>
    </source>
</evidence>
<keyword evidence="3" id="KW-1185">Reference proteome</keyword>
<feature type="transmembrane region" description="Helical" evidence="1">
    <location>
        <begin position="130"/>
        <end position="148"/>
    </location>
</feature>
<dbReference type="AlphaFoldDB" id="A0A7Z1AH36"/>
<keyword evidence="1" id="KW-0472">Membrane</keyword>
<accession>A0A7Z1AH36</accession>
<reference evidence="2 3" key="1">
    <citation type="submission" date="2016-06" db="EMBL/GenBank/DDBJ databases">
        <title>Genome sequence of endosymbiont of Candidatus Endolucinida thiodiazotropha.</title>
        <authorList>
            <person name="Poehlein A."/>
            <person name="Koenig S."/>
            <person name="Heiden S.E."/>
            <person name="Thuermer A."/>
            <person name="Voget S."/>
            <person name="Daniel R."/>
            <person name="Markert S."/>
            <person name="Gros O."/>
            <person name="Schweder T."/>
        </authorList>
    </citation>
    <scope>NUCLEOTIDE SEQUENCE [LARGE SCALE GENOMIC DNA]</scope>
    <source>
        <strain evidence="2 3">COS</strain>
    </source>
</reference>
<feature type="transmembrane region" description="Helical" evidence="1">
    <location>
        <begin position="72"/>
        <end position="91"/>
    </location>
</feature>
<feature type="transmembrane region" description="Helical" evidence="1">
    <location>
        <begin position="21"/>
        <end position="45"/>
    </location>
</feature>